<comment type="caution">
    <text evidence="2">The sequence shown here is derived from an EMBL/GenBank/DDBJ whole genome shotgun (WGS) entry which is preliminary data.</text>
</comment>
<feature type="compositionally biased region" description="Basic and acidic residues" evidence="1">
    <location>
        <begin position="1"/>
        <end position="11"/>
    </location>
</feature>
<accession>A0AAV9N074</accession>
<evidence type="ECO:0000256" key="1">
    <source>
        <dbReference type="SAM" id="MobiDB-lite"/>
    </source>
</evidence>
<evidence type="ECO:0000313" key="2">
    <source>
        <dbReference type="EMBL" id="KAK5047380.1"/>
    </source>
</evidence>
<feature type="region of interest" description="Disordered" evidence="1">
    <location>
        <begin position="1"/>
        <end position="109"/>
    </location>
</feature>
<feature type="region of interest" description="Disordered" evidence="1">
    <location>
        <begin position="188"/>
        <end position="215"/>
    </location>
</feature>
<proteinExistence type="predicted"/>
<dbReference type="AlphaFoldDB" id="A0AAV9N074"/>
<gene>
    <name evidence="2" type="ORF">LTR84_006903</name>
</gene>
<sequence>MSPPNRGRDTTTEQGNARQHGKRLPIETEARYTLMPVRDHQEPSRQTRHAPKTVQLRGLTTDARKQKEPVQIGRKAEATKAKGPNTATPKARTRADTVTHGHGKPSRHDVPRTEAIYTMMPVRDHKEPGQVAVRKAKVDPKPKEIPKKSEVTHRPLIRKESKKTGFWKALFGPQPVSPATLRRAETIGKDSRVKHEKSKRRQSLDASAIGDSSYMQDPSMLRRVYEHYRQGDSIDSSDGESLSTCRCYETSNNNGYSNPMYYTRR</sequence>
<keyword evidence="3" id="KW-1185">Reference proteome</keyword>
<dbReference type="RefSeq" id="XP_064702942.1">
    <property type="nucleotide sequence ID" value="XM_064850460.1"/>
</dbReference>
<dbReference type="GeneID" id="89975072"/>
<dbReference type="Proteomes" id="UP001358417">
    <property type="component" value="Unassembled WGS sequence"/>
</dbReference>
<protein>
    <submittedName>
        <fullName evidence="2">Uncharacterized protein</fullName>
    </submittedName>
</protein>
<feature type="compositionally biased region" description="Basic and acidic residues" evidence="1">
    <location>
        <begin position="62"/>
        <end position="80"/>
    </location>
</feature>
<organism evidence="2 3">
    <name type="scientific">Exophiala bonariae</name>
    <dbReference type="NCBI Taxonomy" id="1690606"/>
    <lineage>
        <taxon>Eukaryota</taxon>
        <taxon>Fungi</taxon>
        <taxon>Dikarya</taxon>
        <taxon>Ascomycota</taxon>
        <taxon>Pezizomycotina</taxon>
        <taxon>Eurotiomycetes</taxon>
        <taxon>Chaetothyriomycetidae</taxon>
        <taxon>Chaetothyriales</taxon>
        <taxon>Herpotrichiellaceae</taxon>
        <taxon>Exophiala</taxon>
    </lineage>
</organism>
<dbReference type="EMBL" id="JAVRRD010000026">
    <property type="protein sequence ID" value="KAK5047380.1"/>
    <property type="molecule type" value="Genomic_DNA"/>
</dbReference>
<evidence type="ECO:0000313" key="3">
    <source>
        <dbReference type="Proteomes" id="UP001358417"/>
    </source>
</evidence>
<reference evidence="2 3" key="1">
    <citation type="submission" date="2023-08" db="EMBL/GenBank/DDBJ databases">
        <title>Black Yeasts Isolated from many extreme environments.</title>
        <authorList>
            <person name="Coleine C."/>
            <person name="Stajich J.E."/>
            <person name="Selbmann L."/>
        </authorList>
    </citation>
    <scope>NUCLEOTIDE SEQUENCE [LARGE SCALE GENOMIC DNA]</scope>
    <source>
        <strain evidence="2 3">CCFEE 5792</strain>
    </source>
</reference>
<name>A0AAV9N074_9EURO</name>